<protein>
    <submittedName>
        <fullName evidence="1">Uncharacterized protein</fullName>
    </submittedName>
</protein>
<accession>A0A178Z341</accession>
<name>A0A178Z341_9EURO</name>
<reference evidence="1 2" key="1">
    <citation type="submission" date="2016-04" db="EMBL/GenBank/DDBJ databases">
        <title>Draft genome of Fonsecaea erecta CBS 125763.</title>
        <authorList>
            <person name="Weiss V.A."/>
            <person name="Vicente V.A."/>
            <person name="Raittz R.T."/>
            <person name="Moreno L.F."/>
            <person name="De Souza E.M."/>
            <person name="Pedrosa F.O."/>
            <person name="Steffens M.B."/>
            <person name="Faoro H."/>
            <person name="Tadra-Sfeir M.Z."/>
            <person name="Najafzadeh M.J."/>
            <person name="Felipe M.S."/>
            <person name="Teixeira M."/>
            <person name="Sun J."/>
            <person name="Xi L."/>
            <person name="Gomes R."/>
            <person name="De Azevedo C.M."/>
            <person name="Salgado C.G."/>
            <person name="Da Silva M.B."/>
            <person name="Nascimento M.F."/>
            <person name="Queiroz-Telles F."/>
            <person name="Attili D.S."/>
            <person name="Gorbushina A."/>
        </authorList>
    </citation>
    <scope>NUCLEOTIDE SEQUENCE [LARGE SCALE GENOMIC DNA]</scope>
    <source>
        <strain evidence="1 2">CBS 125763</strain>
    </source>
</reference>
<dbReference type="AlphaFoldDB" id="A0A178Z341"/>
<gene>
    <name evidence="1" type="ORF">AYL99_11727</name>
</gene>
<keyword evidence="2" id="KW-1185">Reference proteome</keyword>
<dbReference type="Proteomes" id="UP000078343">
    <property type="component" value="Unassembled WGS sequence"/>
</dbReference>
<dbReference type="RefSeq" id="XP_018687559.1">
    <property type="nucleotide sequence ID" value="XM_018843232.1"/>
</dbReference>
<dbReference type="EMBL" id="LVYI01000015">
    <property type="protein sequence ID" value="OAP54192.1"/>
    <property type="molecule type" value="Genomic_DNA"/>
</dbReference>
<organism evidence="1 2">
    <name type="scientific">Fonsecaea erecta</name>
    <dbReference type="NCBI Taxonomy" id="1367422"/>
    <lineage>
        <taxon>Eukaryota</taxon>
        <taxon>Fungi</taxon>
        <taxon>Dikarya</taxon>
        <taxon>Ascomycota</taxon>
        <taxon>Pezizomycotina</taxon>
        <taxon>Eurotiomycetes</taxon>
        <taxon>Chaetothyriomycetidae</taxon>
        <taxon>Chaetothyriales</taxon>
        <taxon>Herpotrichiellaceae</taxon>
        <taxon>Fonsecaea</taxon>
    </lineage>
</organism>
<sequence>MDGDQRQGWQTENGQDEEVHGWSWLWMGGSKHQRLIRDVGASFIFAVKRQQRIRTIHESNPYDLIQSFDHIPEENLSKNDLPLQVRLPVDREAGRLEPVQLLSSLDFP</sequence>
<dbReference type="GeneID" id="30015895"/>
<proteinExistence type="predicted"/>
<comment type="caution">
    <text evidence="1">The sequence shown here is derived from an EMBL/GenBank/DDBJ whole genome shotgun (WGS) entry which is preliminary data.</text>
</comment>
<evidence type="ECO:0000313" key="2">
    <source>
        <dbReference type="Proteomes" id="UP000078343"/>
    </source>
</evidence>
<evidence type="ECO:0000313" key="1">
    <source>
        <dbReference type="EMBL" id="OAP54192.1"/>
    </source>
</evidence>